<dbReference type="SUPFAM" id="SSF55729">
    <property type="entry name" value="Acyl-CoA N-acyltransferases (Nat)"/>
    <property type="match status" value="1"/>
</dbReference>
<sequence>MELRRPSRLELPSYVAALRAGWTPSTVRAEALASEHLAAIAADPDAFLASLHDPEGAGAPVRMPDGTLRPRLPGMTFWIWEDGFCGNIGLRWQPGTPALPPHVLGHVGYNIVPARRGQGVARRALARLLPQAAAHGLPWVELTTDPANLASQRVILGCGGVLVERFTKPAEHGGGEGLRFRLAVPADTSAADRSTPLSPERNLLLNSLNPAQEARSDDPL</sequence>
<evidence type="ECO:0000313" key="2">
    <source>
        <dbReference type="EMBL" id="NKC32909.1"/>
    </source>
</evidence>
<dbReference type="RefSeq" id="WP_168033537.1">
    <property type="nucleotide sequence ID" value="NZ_JAAVNE010000034.1"/>
</dbReference>
<proteinExistence type="predicted"/>
<dbReference type="Proteomes" id="UP000787635">
    <property type="component" value="Unassembled WGS sequence"/>
</dbReference>
<dbReference type="EMBL" id="JAAVNE010000034">
    <property type="protein sequence ID" value="NKC32909.1"/>
    <property type="molecule type" value="Genomic_DNA"/>
</dbReference>
<dbReference type="InterPro" id="IPR016181">
    <property type="entry name" value="Acyl_CoA_acyltransferase"/>
</dbReference>
<reference evidence="2 3" key="1">
    <citation type="submission" date="2020-03" db="EMBL/GenBank/DDBJ databases">
        <title>Roseomonas selenitidurans sp. nov. isolated from urban soil.</title>
        <authorList>
            <person name="Liu H."/>
        </authorList>
    </citation>
    <scope>NUCLEOTIDE SEQUENCE [LARGE SCALE GENOMIC DNA]</scope>
    <source>
        <strain evidence="2 3">BU-1</strain>
    </source>
</reference>
<evidence type="ECO:0000313" key="3">
    <source>
        <dbReference type="Proteomes" id="UP000787635"/>
    </source>
</evidence>
<gene>
    <name evidence="2" type="ORF">HEQ75_18740</name>
</gene>
<keyword evidence="3" id="KW-1185">Reference proteome</keyword>
<organism evidence="2 3">
    <name type="scientific">Falsiroseomonas selenitidurans</name>
    <dbReference type="NCBI Taxonomy" id="2716335"/>
    <lineage>
        <taxon>Bacteria</taxon>
        <taxon>Pseudomonadati</taxon>
        <taxon>Pseudomonadota</taxon>
        <taxon>Alphaproteobacteria</taxon>
        <taxon>Acetobacterales</taxon>
        <taxon>Roseomonadaceae</taxon>
        <taxon>Falsiroseomonas</taxon>
    </lineage>
</organism>
<dbReference type="PROSITE" id="PS51186">
    <property type="entry name" value="GNAT"/>
    <property type="match status" value="1"/>
</dbReference>
<protein>
    <submittedName>
        <fullName evidence="2">GNAT family N-acetyltransferase</fullName>
    </submittedName>
</protein>
<evidence type="ECO:0000259" key="1">
    <source>
        <dbReference type="PROSITE" id="PS51186"/>
    </source>
</evidence>
<dbReference type="Gene3D" id="3.40.630.30">
    <property type="match status" value="1"/>
</dbReference>
<comment type="caution">
    <text evidence="2">The sequence shown here is derived from an EMBL/GenBank/DDBJ whole genome shotgun (WGS) entry which is preliminary data.</text>
</comment>
<name>A0ABX1E6S8_9PROT</name>
<dbReference type="InterPro" id="IPR000182">
    <property type="entry name" value="GNAT_dom"/>
</dbReference>
<accession>A0ABX1E6S8</accession>
<dbReference type="Pfam" id="PF13302">
    <property type="entry name" value="Acetyltransf_3"/>
    <property type="match status" value="1"/>
</dbReference>
<feature type="domain" description="N-acetyltransferase" evidence="1">
    <location>
        <begin position="1"/>
        <end position="185"/>
    </location>
</feature>